<dbReference type="InterPro" id="IPR046239">
    <property type="entry name" value="DUF6272"/>
</dbReference>
<dbReference type="Proteomes" id="UP000241193">
    <property type="component" value="Unassembled WGS sequence"/>
</dbReference>
<comment type="caution">
    <text evidence="1">The sequence shown here is derived from an EMBL/GenBank/DDBJ whole genome shotgun (WGS) entry which is preliminary data.</text>
</comment>
<dbReference type="EMBL" id="PZKC01000004">
    <property type="protein sequence ID" value="PTD96904.1"/>
    <property type="molecule type" value="Genomic_DNA"/>
</dbReference>
<dbReference type="Pfam" id="PF19788">
    <property type="entry name" value="DUF6272"/>
    <property type="match status" value="1"/>
</dbReference>
<proteinExistence type="predicted"/>
<dbReference type="AlphaFoldDB" id="A0A2T4IGJ7"/>
<sequence length="180" mass="19263">MNTIDFFGVRELFTHNNILLCFNGPISRSLIEEIGNALKNYLEAAAVQPSAVMDVFGTYVEMTQNIRHYASLRGYGEADSSATIIVARDSADAYLIQAGNIVEAADGAALLERIALLASLDKAALKAAYKEQLRKPRAEGATTGAGLGLIDMARKATRPLAANLTPLDDGKAFFSLQAVI</sequence>
<evidence type="ECO:0000313" key="2">
    <source>
        <dbReference type="Proteomes" id="UP000241193"/>
    </source>
</evidence>
<dbReference type="OrthoDB" id="5365713at2"/>
<gene>
    <name evidence="1" type="ORF">C8261_05705</name>
</gene>
<dbReference type="RefSeq" id="WP_107492713.1">
    <property type="nucleotide sequence ID" value="NZ_PZKC01000004.1"/>
</dbReference>
<reference evidence="1 2" key="2">
    <citation type="submission" date="2018-04" db="EMBL/GenBank/DDBJ databases">
        <title>Thauera lacus sp. nov., isolated from an saline lake in Inner Mongolia, China.</title>
        <authorList>
            <person name="Liang Q.-Y."/>
        </authorList>
    </citation>
    <scope>NUCLEOTIDE SEQUENCE [LARGE SCALE GENOMIC DNA]</scope>
    <source>
        <strain evidence="1 2">D20</strain>
    </source>
</reference>
<dbReference type="NCBIfam" id="NF038264">
    <property type="entry name" value="kinase_SiaB"/>
    <property type="match status" value="1"/>
</dbReference>
<reference evidence="1 2" key="1">
    <citation type="submission" date="2018-03" db="EMBL/GenBank/DDBJ databases">
        <authorList>
            <person name="Keele B.F."/>
        </authorList>
    </citation>
    <scope>NUCLEOTIDE SEQUENCE [LARGE SCALE GENOMIC DNA]</scope>
    <source>
        <strain evidence="1 2">D20</strain>
    </source>
</reference>
<organism evidence="1 2">
    <name type="scientific">Pseudothauera lacus</name>
    <dbReference type="NCBI Taxonomy" id="2136175"/>
    <lineage>
        <taxon>Bacteria</taxon>
        <taxon>Pseudomonadati</taxon>
        <taxon>Pseudomonadota</taxon>
        <taxon>Betaproteobacteria</taxon>
        <taxon>Rhodocyclales</taxon>
        <taxon>Zoogloeaceae</taxon>
        <taxon>Pseudothauera</taxon>
    </lineage>
</organism>
<accession>A0A2T4IGJ7</accession>
<name>A0A2T4IGJ7_9RHOO</name>
<dbReference type="NCBIfam" id="NF038262">
    <property type="entry name" value="SiaB_fam_kinase"/>
    <property type="match status" value="1"/>
</dbReference>
<keyword evidence="2" id="KW-1185">Reference proteome</keyword>
<protein>
    <submittedName>
        <fullName evidence="1">Uncharacterized protein</fullName>
    </submittedName>
</protein>
<evidence type="ECO:0000313" key="1">
    <source>
        <dbReference type="EMBL" id="PTD96904.1"/>
    </source>
</evidence>